<dbReference type="EMBL" id="JAFMYW010000076">
    <property type="protein sequence ID" value="MBO0953375.1"/>
    <property type="molecule type" value="Genomic_DNA"/>
</dbReference>
<dbReference type="InterPro" id="IPR011658">
    <property type="entry name" value="PA14_dom"/>
</dbReference>
<keyword evidence="2" id="KW-0378">Hydrolase</keyword>
<keyword evidence="3" id="KW-1185">Reference proteome</keyword>
<sequence>YYEGNWGVLPDFGSLTPAKTGTNGLPDRGVRSRDDNYGLRFTGYVNVPTDGVYTFYTYSDDGSKLLIGTTEVVNNDGGHAEQERSGTIGLKAGTHAITIPYFQGGGGQTLTVSYSGPGIGKQTIPASAFFRV</sequence>
<dbReference type="PROSITE" id="PS51820">
    <property type="entry name" value="PA14"/>
    <property type="match status" value="1"/>
</dbReference>
<evidence type="ECO:0000313" key="2">
    <source>
        <dbReference type="EMBL" id="MBO0953375.1"/>
    </source>
</evidence>
<feature type="non-terminal residue" evidence="2">
    <location>
        <position position="132"/>
    </location>
</feature>
<accession>A0ABS3JTM6</accession>
<dbReference type="GO" id="GO:0016787">
    <property type="term" value="F:hydrolase activity"/>
    <property type="evidence" value="ECO:0007669"/>
    <property type="project" value="UniProtKB-KW"/>
</dbReference>
<dbReference type="RefSeq" id="WP_262898086.1">
    <property type="nucleotide sequence ID" value="NZ_JAFMYW010000076.1"/>
</dbReference>
<dbReference type="Pfam" id="PF07691">
    <property type="entry name" value="PA14"/>
    <property type="match status" value="1"/>
</dbReference>
<dbReference type="SUPFAM" id="SSF56988">
    <property type="entry name" value="Anthrax protective antigen"/>
    <property type="match status" value="1"/>
</dbReference>
<dbReference type="InterPro" id="IPR037524">
    <property type="entry name" value="PA14/GLEYA"/>
</dbReference>
<comment type="caution">
    <text evidence="2">The sequence shown here is derived from an EMBL/GenBank/DDBJ whole genome shotgun (WGS) entry which is preliminary data.</text>
</comment>
<dbReference type="Proteomes" id="UP000664628">
    <property type="component" value="Unassembled WGS sequence"/>
</dbReference>
<dbReference type="SMART" id="SM00758">
    <property type="entry name" value="PA14"/>
    <property type="match status" value="1"/>
</dbReference>
<evidence type="ECO:0000313" key="3">
    <source>
        <dbReference type="Proteomes" id="UP000664628"/>
    </source>
</evidence>
<dbReference type="Gene3D" id="3.90.182.10">
    <property type="entry name" value="Toxin - Anthrax Protective Antigen,domain 1"/>
    <property type="match status" value="1"/>
</dbReference>
<gene>
    <name evidence="2" type="ORF">J2I46_32715</name>
</gene>
<protein>
    <submittedName>
        <fullName evidence="2">Glycoside hydrolase</fullName>
    </submittedName>
</protein>
<feature type="domain" description="PA14" evidence="1">
    <location>
        <begin position="1"/>
        <end position="128"/>
    </location>
</feature>
<organism evidence="2 3">
    <name type="scientific">Fibrella forsythiae</name>
    <dbReference type="NCBI Taxonomy" id="2817061"/>
    <lineage>
        <taxon>Bacteria</taxon>
        <taxon>Pseudomonadati</taxon>
        <taxon>Bacteroidota</taxon>
        <taxon>Cytophagia</taxon>
        <taxon>Cytophagales</taxon>
        <taxon>Spirosomataceae</taxon>
        <taxon>Fibrella</taxon>
    </lineage>
</organism>
<feature type="non-terminal residue" evidence="2">
    <location>
        <position position="1"/>
    </location>
</feature>
<name>A0ABS3JTM6_9BACT</name>
<reference evidence="2 3" key="1">
    <citation type="submission" date="2021-03" db="EMBL/GenBank/DDBJ databases">
        <title>Fibrella sp. HMF5405 genome sequencing and assembly.</title>
        <authorList>
            <person name="Kang H."/>
            <person name="Kim H."/>
            <person name="Bae S."/>
            <person name="Joh K."/>
        </authorList>
    </citation>
    <scope>NUCLEOTIDE SEQUENCE [LARGE SCALE GENOMIC DNA]</scope>
    <source>
        <strain evidence="2 3">HMF5405</strain>
    </source>
</reference>
<evidence type="ECO:0000259" key="1">
    <source>
        <dbReference type="PROSITE" id="PS51820"/>
    </source>
</evidence>
<proteinExistence type="predicted"/>